<name>A0A6M1SVL1_9BACT</name>
<dbReference type="Gene3D" id="2.60.120.10">
    <property type="entry name" value="Jelly Rolls"/>
    <property type="match status" value="1"/>
</dbReference>
<comment type="caution">
    <text evidence="1">The sequence shown here is derived from an EMBL/GenBank/DDBJ whole genome shotgun (WGS) entry which is preliminary data.</text>
</comment>
<dbReference type="RefSeq" id="WP_165140216.1">
    <property type="nucleotide sequence ID" value="NZ_JAALLT010000002.1"/>
</dbReference>
<dbReference type="EMBL" id="JAALLT010000002">
    <property type="protein sequence ID" value="NGP76138.1"/>
    <property type="molecule type" value="Genomic_DNA"/>
</dbReference>
<evidence type="ECO:0000313" key="2">
    <source>
        <dbReference type="Proteomes" id="UP000473278"/>
    </source>
</evidence>
<keyword evidence="2" id="KW-1185">Reference proteome</keyword>
<sequence>MSQGHIKSGEVVNLETLREEMDVDASYALVKTEDMEVIRMAVPKGKTIDEHHISGEMTVQCLKGDILFMVDGEARELTQSDWLYLQREQNFSYSVKEDTILLVTILFTD</sequence>
<evidence type="ECO:0008006" key="3">
    <source>
        <dbReference type="Google" id="ProtNLM"/>
    </source>
</evidence>
<dbReference type="AlphaFoldDB" id="A0A6M1SVL1"/>
<dbReference type="InterPro" id="IPR014710">
    <property type="entry name" value="RmlC-like_jellyroll"/>
</dbReference>
<evidence type="ECO:0000313" key="1">
    <source>
        <dbReference type="EMBL" id="NGP76138.1"/>
    </source>
</evidence>
<gene>
    <name evidence="1" type="ORF">G3570_05815</name>
</gene>
<dbReference type="InterPro" id="IPR011051">
    <property type="entry name" value="RmlC_Cupin_sf"/>
</dbReference>
<accession>A0A6M1SVL1</accession>
<protein>
    <recommendedName>
        <fullName evidence="3">Cupin domain-containing protein</fullName>
    </recommendedName>
</protein>
<organism evidence="1 2">
    <name type="scientific">Halalkalibaculum roseum</name>
    <dbReference type="NCBI Taxonomy" id="2709311"/>
    <lineage>
        <taxon>Bacteria</taxon>
        <taxon>Pseudomonadati</taxon>
        <taxon>Balneolota</taxon>
        <taxon>Balneolia</taxon>
        <taxon>Balneolales</taxon>
        <taxon>Balneolaceae</taxon>
        <taxon>Halalkalibaculum</taxon>
    </lineage>
</organism>
<proteinExistence type="predicted"/>
<dbReference type="Proteomes" id="UP000473278">
    <property type="component" value="Unassembled WGS sequence"/>
</dbReference>
<reference evidence="1 2" key="1">
    <citation type="submission" date="2020-02" db="EMBL/GenBank/DDBJ databases">
        <title>Balneolaceae bacterium YR4-1, complete genome.</title>
        <authorList>
            <person name="Li Y."/>
            <person name="Wu S."/>
        </authorList>
    </citation>
    <scope>NUCLEOTIDE SEQUENCE [LARGE SCALE GENOMIC DNA]</scope>
    <source>
        <strain evidence="1 2">YR4-1</strain>
    </source>
</reference>
<dbReference type="SUPFAM" id="SSF51182">
    <property type="entry name" value="RmlC-like cupins"/>
    <property type="match status" value="1"/>
</dbReference>